<evidence type="ECO:0000313" key="4">
    <source>
        <dbReference type="Proteomes" id="UP001501844"/>
    </source>
</evidence>
<dbReference type="InterPro" id="IPR045853">
    <property type="entry name" value="Pep_chain_release_fac_I_sf"/>
</dbReference>
<organism evidence="3 4">
    <name type="scientific">Nibribacter koreensis</name>
    <dbReference type="NCBI Taxonomy" id="1084519"/>
    <lineage>
        <taxon>Bacteria</taxon>
        <taxon>Pseudomonadati</taxon>
        <taxon>Bacteroidota</taxon>
        <taxon>Cytophagia</taxon>
        <taxon>Cytophagales</taxon>
        <taxon>Hymenobacteraceae</taxon>
        <taxon>Nibribacter</taxon>
    </lineage>
</organism>
<accession>A0ABP8FZE2</accession>
<dbReference type="Gene3D" id="3.30.70.1660">
    <property type="match status" value="1"/>
</dbReference>
<dbReference type="EMBL" id="BAABGX010000003">
    <property type="protein sequence ID" value="GAA4314086.1"/>
    <property type="molecule type" value="Genomic_DNA"/>
</dbReference>
<reference evidence="4" key="1">
    <citation type="journal article" date="2019" name="Int. J. Syst. Evol. Microbiol.">
        <title>The Global Catalogue of Microorganisms (GCM) 10K type strain sequencing project: providing services to taxonomists for standard genome sequencing and annotation.</title>
        <authorList>
            <consortium name="The Broad Institute Genomics Platform"/>
            <consortium name="The Broad Institute Genome Sequencing Center for Infectious Disease"/>
            <person name="Wu L."/>
            <person name="Ma J."/>
        </authorList>
    </citation>
    <scope>NUCLEOTIDE SEQUENCE [LARGE SCALE GENOMIC DNA]</scope>
    <source>
        <strain evidence="4">JCM 17917</strain>
    </source>
</reference>
<dbReference type="SUPFAM" id="SSF75620">
    <property type="entry name" value="Release factor"/>
    <property type="match status" value="1"/>
</dbReference>
<sequence>MQEQLIQLTSGRGPEECARVVARVLDELLQDARAHKLETKVIETVPSHLPHTFLSALVLVKGKGTAAFLKNWQGTIQWIAPSPFRKYHKRKNWFVGVQAVEVAGQFQWREQDIAYESMRASGPGGQHVNKTESAVRARHIPSGVMVVASERRSQHQNKAEARERLQEKLHLWQLQQAAQTAKDQWQQHHELSRGNAVKTFTGRL</sequence>
<comment type="caution">
    <text evidence="3">The sequence shown here is derived from an EMBL/GenBank/DDBJ whole genome shotgun (WGS) entry which is preliminary data.</text>
</comment>
<evidence type="ECO:0000256" key="1">
    <source>
        <dbReference type="ARBA" id="ARBA00010835"/>
    </source>
</evidence>
<proteinExistence type="inferred from homology"/>
<dbReference type="RefSeq" id="WP_345168888.1">
    <property type="nucleotide sequence ID" value="NZ_BAABGX010000003.1"/>
</dbReference>
<evidence type="ECO:0000259" key="2">
    <source>
        <dbReference type="PROSITE" id="PS00745"/>
    </source>
</evidence>
<dbReference type="PANTHER" id="PTHR43116">
    <property type="entry name" value="PEPTIDE CHAIN RELEASE FACTOR 2"/>
    <property type="match status" value="1"/>
</dbReference>
<evidence type="ECO:0000313" key="3">
    <source>
        <dbReference type="EMBL" id="GAA4314086.1"/>
    </source>
</evidence>
<dbReference type="InterPro" id="IPR000352">
    <property type="entry name" value="Pep_chain_release_fac_I"/>
</dbReference>
<dbReference type="Pfam" id="PF00472">
    <property type="entry name" value="RF-1"/>
    <property type="match status" value="1"/>
</dbReference>
<dbReference type="NCBIfam" id="TIGR03072">
    <property type="entry name" value="release_prfH"/>
    <property type="match status" value="1"/>
</dbReference>
<dbReference type="Proteomes" id="UP001501844">
    <property type="component" value="Unassembled WGS sequence"/>
</dbReference>
<gene>
    <name evidence="3" type="primary">prfH</name>
    <name evidence="3" type="ORF">GCM10023183_34150</name>
</gene>
<dbReference type="InterPro" id="IPR017509">
    <property type="entry name" value="PrfH"/>
</dbReference>
<keyword evidence="4" id="KW-1185">Reference proteome</keyword>
<dbReference type="PANTHER" id="PTHR43116:SF3">
    <property type="entry name" value="CLASS I PEPTIDE CHAIN RELEASE FACTOR"/>
    <property type="match status" value="1"/>
</dbReference>
<comment type="similarity">
    <text evidence="1">Belongs to the prokaryotic/mitochondrial release factor family.</text>
</comment>
<dbReference type="PROSITE" id="PS00745">
    <property type="entry name" value="RF_PROK_I"/>
    <property type="match status" value="1"/>
</dbReference>
<dbReference type="Gene3D" id="3.30.160.20">
    <property type="match status" value="1"/>
</dbReference>
<name>A0ABP8FZE2_9BACT</name>
<feature type="domain" description="Prokaryotic-type class I peptide chain release factors" evidence="2">
    <location>
        <begin position="119"/>
        <end position="135"/>
    </location>
</feature>
<protein>
    <submittedName>
        <fullName evidence="3">Peptide chain release factor H</fullName>
    </submittedName>
</protein>